<protein>
    <recommendedName>
        <fullName evidence="3">Hemerythrin-like domain-containing protein</fullName>
    </recommendedName>
</protein>
<organism evidence="1 2">
    <name type="scientific">Paenibacillus glycanilyticus</name>
    <dbReference type="NCBI Taxonomy" id="126569"/>
    <lineage>
        <taxon>Bacteria</taxon>
        <taxon>Bacillati</taxon>
        <taxon>Bacillota</taxon>
        <taxon>Bacilli</taxon>
        <taxon>Bacillales</taxon>
        <taxon>Paenibacillaceae</taxon>
        <taxon>Paenibacillus</taxon>
    </lineage>
</organism>
<sequence length="183" mass="21020">MRLDPFNTARPSSFARLAMRLESDHEQIKAMCSAICQQSIHHATGMSSYVTIEGLIGLREEAEMLLRELKRHSVWEEEELFPILMHYSHKKIEPTIMPSLWVLEKDHELAVQYIESFVQASSALLHALRLEPLSGADLQHELKEGCDCLTQGCFILTAHFQMEEELLFPLAETILTDMDYLFS</sequence>
<dbReference type="EMBL" id="BTCL01000006">
    <property type="protein sequence ID" value="GMK45138.1"/>
    <property type="molecule type" value="Genomic_DNA"/>
</dbReference>
<gene>
    <name evidence="1" type="ORF">PghCCS26_22660</name>
</gene>
<reference evidence="1 2" key="1">
    <citation type="submission" date="2023-05" db="EMBL/GenBank/DDBJ databases">
        <title>Draft genome of Paenibacillus sp. CCS26.</title>
        <authorList>
            <person name="Akita H."/>
            <person name="Shinto Y."/>
            <person name="Kimura Z."/>
        </authorList>
    </citation>
    <scope>NUCLEOTIDE SEQUENCE [LARGE SCALE GENOMIC DNA]</scope>
    <source>
        <strain evidence="1 2">CCS26</strain>
    </source>
</reference>
<evidence type="ECO:0000313" key="1">
    <source>
        <dbReference type="EMBL" id="GMK45138.1"/>
    </source>
</evidence>
<accession>A0ABQ6NK21</accession>
<dbReference type="RefSeq" id="WP_317979945.1">
    <property type="nucleotide sequence ID" value="NZ_BTCL01000006.1"/>
</dbReference>
<proteinExistence type="predicted"/>
<comment type="caution">
    <text evidence="1">The sequence shown here is derived from an EMBL/GenBank/DDBJ whole genome shotgun (WGS) entry which is preliminary data.</text>
</comment>
<dbReference type="Gene3D" id="1.20.120.520">
    <property type="entry name" value="nmb1532 protein domain like"/>
    <property type="match status" value="1"/>
</dbReference>
<dbReference type="Proteomes" id="UP001285921">
    <property type="component" value="Unassembled WGS sequence"/>
</dbReference>
<evidence type="ECO:0000313" key="2">
    <source>
        <dbReference type="Proteomes" id="UP001285921"/>
    </source>
</evidence>
<keyword evidence="2" id="KW-1185">Reference proteome</keyword>
<evidence type="ECO:0008006" key="3">
    <source>
        <dbReference type="Google" id="ProtNLM"/>
    </source>
</evidence>
<name>A0ABQ6NK21_9BACL</name>